<dbReference type="PANTHER" id="PTHR43775">
    <property type="entry name" value="FATTY ACID SYNTHASE"/>
    <property type="match status" value="1"/>
</dbReference>
<evidence type="ECO:0000256" key="6">
    <source>
        <dbReference type="ARBA" id="ARBA00023268"/>
    </source>
</evidence>
<dbReference type="InterPro" id="IPR016035">
    <property type="entry name" value="Acyl_Trfase/lysoPLipase"/>
</dbReference>
<evidence type="ECO:0000256" key="3">
    <source>
        <dbReference type="ARBA" id="ARBA00022679"/>
    </source>
</evidence>
<dbReference type="InterPro" id="IPR032821">
    <property type="entry name" value="PKS_assoc"/>
</dbReference>
<dbReference type="Proteomes" id="UP000240883">
    <property type="component" value="Unassembled WGS sequence"/>
</dbReference>
<dbReference type="Pfam" id="PF08659">
    <property type="entry name" value="KR"/>
    <property type="match status" value="1"/>
</dbReference>
<dbReference type="CDD" id="cd05195">
    <property type="entry name" value="enoyl_red"/>
    <property type="match status" value="1"/>
</dbReference>
<dbReference type="InterPro" id="IPR013217">
    <property type="entry name" value="Methyltransf_12"/>
</dbReference>
<evidence type="ECO:0000259" key="12">
    <source>
        <dbReference type="PROSITE" id="PS52019"/>
    </source>
</evidence>
<dbReference type="InterPro" id="IPR020806">
    <property type="entry name" value="PKS_PP-bd"/>
</dbReference>
<feature type="region of interest" description="C-terminal hotdog fold" evidence="8">
    <location>
        <begin position="1092"/>
        <end position="1249"/>
    </location>
</feature>
<dbReference type="SMART" id="SM00822">
    <property type="entry name" value="PKS_KR"/>
    <property type="match status" value="1"/>
</dbReference>
<dbReference type="Pfam" id="PF23114">
    <property type="entry name" value="NAD-bd_HRPKS_sdrA"/>
    <property type="match status" value="1"/>
</dbReference>
<dbReference type="InterPro" id="IPR042231">
    <property type="entry name" value="Cho/carn_acyl_trans_2"/>
</dbReference>
<dbReference type="SUPFAM" id="SSF55048">
    <property type="entry name" value="Probable ACP-binding domain of malonyl-CoA ACP transacylase"/>
    <property type="match status" value="1"/>
</dbReference>
<dbReference type="Gene3D" id="3.40.47.10">
    <property type="match status" value="1"/>
</dbReference>
<feature type="domain" description="PKS/mFAS DH" evidence="12">
    <location>
        <begin position="932"/>
        <end position="1249"/>
    </location>
</feature>
<dbReference type="InterPro" id="IPR013154">
    <property type="entry name" value="ADH-like_N"/>
</dbReference>
<dbReference type="SMART" id="SM00823">
    <property type="entry name" value="PKS_PP"/>
    <property type="match status" value="1"/>
</dbReference>
<dbReference type="InterPro" id="IPR014030">
    <property type="entry name" value="Ketoacyl_synth_N"/>
</dbReference>
<keyword evidence="1" id="KW-0596">Phosphopantetheine</keyword>
<dbReference type="SMART" id="SM00827">
    <property type="entry name" value="PKS_AT"/>
    <property type="match status" value="1"/>
</dbReference>
<dbReference type="Pfam" id="PF23297">
    <property type="entry name" value="ACP_SdgA_C"/>
    <property type="match status" value="1"/>
</dbReference>
<dbReference type="InterPro" id="IPR042104">
    <property type="entry name" value="PKS_dehydratase_sf"/>
</dbReference>
<dbReference type="InterPro" id="IPR016036">
    <property type="entry name" value="Malonyl_transacylase_ACP-bd"/>
</dbReference>
<dbReference type="PROSITE" id="PS52019">
    <property type="entry name" value="PKS_MFAS_DH"/>
    <property type="match status" value="1"/>
</dbReference>
<dbReference type="InterPro" id="IPR029063">
    <property type="entry name" value="SAM-dependent_MTases_sf"/>
</dbReference>
<feature type="domain" description="Ketosynthase family 3 (KS3)" evidence="11">
    <location>
        <begin position="4"/>
        <end position="439"/>
    </location>
</feature>
<keyword evidence="5" id="KW-0560">Oxidoreductase</keyword>
<dbReference type="InterPro" id="IPR023213">
    <property type="entry name" value="CAT-like_dom_sf"/>
</dbReference>
<keyword evidence="14" id="KW-1185">Reference proteome</keyword>
<dbReference type="Gene3D" id="3.40.50.150">
    <property type="entry name" value="Vaccinia Virus protein VP39"/>
    <property type="match status" value="1"/>
</dbReference>
<accession>A0A2T2NJ79</accession>
<evidence type="ECO:0000256" key="4">
    <source>
        <dbReference type="ARBA" id="ARBA00022857"/>
    </source>
</evidence>
<dbReference type="GO" id="GO:0006633">
    <property type="term" value="P:fatty acid biosynthetic process"/>
    <property type="evidence" value="ECO:0007669"/>
    <property type="project" value="TreeGrafter"/>
</dbReference>
<dbReference type="InterPro" id="IPR009081">
    <property type="entry name" value="PP-bd_ACP"/>
</dbReference>
<dbReference type="Pfam" id="PF08242">
    <property type="entry name" value="Methyltransf_12"/>
    <property type="match status" value="1"/>
</dbReference>
<dbReference type="OrthoDB" id="329835at2759"/>
<evidence type="ECO:0000259" key="11">
    <source>
        <dbReference type="PROSITE" id="PS52004"/>
    </source>
</evidence>
<dbReference type="Pfam" id="PF00109">
    <property type="entry name" value="ketoacyl-synt"/>
    <property type="match status" value="1"/>
</dbReference>
<dbReference type="Gene3D" id="3.90.180.10">
    <property type="entry name" value="Medium-chain alcohol dehydrogenases, catalytic domain"/>
    <property type="match status" value="1"/>
</dbReference>
<dbReference type="Pfam" id="PF00698">
    <property type="entry name" value="Acyl_transf_1"/>
    <property type="match status" value="1"/>
</dbReference>
<dbReference type="InterPro" id="IPR013968">
    <property type="entry name" value="PKS_KR"/>
</dbReference>
<feature type="domain" description="Carrier" evidence="10">
    <location>
        <begin position="2448"/>
        <end position="2525"/>
    </location>
</feature>
<dbReference type="InterPro" id="IPR050091">
    <property type="entry name" value="PKS_NRPS_Biosynth_Enz"/>
</dbReference>
<dbReference type="Gene3D" id="3.40.50.720">
    <property type="entry name" value="NAD(P)-binding Rossmann-like Domain"/>
    <property type="match status" value="2"/>
</dbReference>
<dbReference type="Gene3D" id="3.30.559.10">
    <property type="entry name" value="Chloramphenicol acetyltransferase-like domain"/>
    <property type="match status" value="1"/>
</dbReference>
<dbReference type="CDD" id="cd02440">
    <property type="entry name" value="AdoMet_MTases"/>
    <property type="match status" value="1"/>
</dbReference>
<dbReference type="Pfam" id="PF08240">
    <property type="entry name" value="ADH_N"/>
    <property type="match status" value="1"/>
</dbReference>
<evidence type="ECO:0000256" key="1">
    <source>
        <dbReference type="ARBA" id="ARBA00022450"/>
    </source>
</evidence>
<dbReference type="SUPFAM" id="SSF51735">
    <property type="entry name" value="NAD(P)-binding Rossmann-fold domains"/>
    <property type="match status" value="2"/>
</dbReference>
<feature type="region of interest" description="Disordered" evidence="9">
    <location>
        <begin position="2556"/>
        <end position="2577"/>
    </location>
</feature>
<dbReference type="InterPro" id="IPR014043">
    <property type="entry name" value="Acyl_transferase_dom"/>
</dbReference>
<dbReference type="GO" id="GO:0044550">
    <property type="term" value="P:secondary metabolite biosynthetic process"/>
    <property type="evidence" value="ECO:0007669"/>
    <property type="project" value="TreeGrafter"/>
</dbReference>
<dbReference type="Pfam" id="PF00755">
    <property type="entry name" value="Carn_acyltransf"/>
    <property type="match status" value="1"/>
</dbReference>
<dbReference type="InterPro" id="IPR039551">
    <property type="entry name" value="Cho/carn_acyl_trans"/>
</dbReference>
<dbReference type="Pfam" id="PF14765">
    <property type="entry name" value="PS-DH"/>
    <property type="match status" value="1"/>
</dbReference>
<dbReference type="SUPFAM" id="SSF50129">
    <property type="entry name" value="GroES-like"/>
    <property type="match status" value="1"/>
</dbReference>
<dbReference type="SUPFAM" id="SSF52777">
    <property type="entry name" value="CoA-dependent acyltransferases"/>
    <property type="match status" value="2"/>
</dbReference>
<protein>
    <submittedName>
        <fullName evidence="13">Uncharacterized protein</fullName>
    </submittedName>
</protein>
<dbReference type="InterPro" id="IPR020841">
    <property type="entry name" value="PKS_Beta-ketoAc_synthase_dom"/>
</dbReference>
<evidence type="ECO:0000313" key="14">
    <source>
        <dbReference type="Proteomes" id="UP000240883"/>
    </source>
</evidence>
<evidence type="ECO:0000313" key="13">
    <source>
        <dbReference type="EMBL" id="PSN65487.1"/>
    </source>
</evidence>
<evidence type="ECO:0000256" key="8">
    <source>
        <dbReference type="PROSITE-ProRule" id="PRU01363"/>
    </source>
</evidence>
<dbReference type="InterPro" id="IPR056501">
    <property type="entry name" value="NAD-bd_HRPKS_sdrA"/>
</dbReference>
<dbReference type="Gene3D" id="1.10.1200.10">
    <property type="entry name" value="ACP-like"/>
    <property type="match status" value="1"/>
</dbReference>
<dbReference type="SMART" id="SM00829">
    <property type="entry name" value="PKS_ER"/>
    <property type="match status" value="1"/>
</dbReference>
<dbReference type="GO" id="GO:0016491">
    <property type="term" value="F:oxidoreductase activity"/>
    <property type="evidence" value="ECO:0007669"/>
    <property type="project" value="UniProtKB-KW"/>
</dbReference>
<dbReference type="InterPro" id="IPR011032">
    <property type="entry name" value="GroES-like_sf"/>
</dbReference>
<dbReference type="EMBL" id="KZ678137">
    <property type="protein sequence ID" value="PSN65487.1"/>
    <property type="molecule type" value="Genomic_DNA"/>
</dbReference>
<dbReference type="SMART" id="SM00825">
    <property type="entry name" value="PKS_KS"/>
    <property type="match status" value="1"/>
</dbReference>
<dbReference type="PROSITE" id="PS50075">
    <property type="entry name" value="CARRIER"/>
    <property type="match status" value="1"/>
</dbReference>
<dbReference type="Pfam" id="PF16197">
    <property type="entry name" value="KAsynt_C_assoc"/>
    <property type="match status" value="1"/>
</dbReference>
<dbReference type="SMART" id="SM00826">
    <property type="entry name" value="PKS_DH"/>
    <property type="match status" value="1"/>
</dbReference>
<evidence type="ECO:0000256" key="2">
    <source>
        <dbReference type="ARBA" id="ARBA00022553"/>
    </source>
</evidence>
<dbReference type="InterPro" id="IPR001227">
    <property type="entry name" value="Ac_transferase_dom_sf"/>
</dbReference>
<dbReference type="SUPFAM" id="SSF53335">
    <property type="entry name" value="S-adenosyl-L-methionine-dependent methyltransferases"/>
    <property type="match status" value="1"/>
</dbReference>
<keyword evidence="4" id="KW-0521">NADP</keyword>
<dbReference type="InterPro" id="IPR036291">
    <property type="entry name" value="NAD(P)-bd_dom_sf"/>
</dbReference>
<feature type="active site" description="Proton acceptor; for dehydratase activity" evidence="8">
    <location>
        <position position="964"/>
    </location>
</feature>
<sequence>MDQPAPIAVIGIGCRFPGGANSTQELWELLAAGRDAWTPVPASRWNEEAFFHPDPEHQGMHNHRGGHFLDQDISAFDGPFFGLAQGECEAIDPQHRVQMEVAYEALENAGIPLEKIGGSKTAVFMATFSADYNLIQQKDVNQVPKYHTTGIGNALAANRISYAFNLKGPSITIDTGCSGSLVAVHQACQSLRLGECTMALAGGVNLMLSPDQMVTMSLMRRQSSMANGNRVWNPDGKCYSFDSRGTSGYGRGEGSAVVALKMLNDAIRDGDPIRGIIRNSGVNQDGKTTAIMVPDPTAQTQLITSVHEQIGLDPRHTTYVEAHGTGTAVGDPLEFSAIATAFRPTASDLPLYLGTLKPNIGHLESASGIASLIKGILMLEHNQIAPTINIQCLRPDLEIEHLAIQIPRCLTSWPHERLGRISINNFGYGGTNSHVIVESLHCFQNKQTARPSEAMKYHGFAQHNLIQAFQIIVVSARSKSSVFGNLQRLRQWASSQNPNNDKLLQDVAHTLSCRRSMLPYRIAFPAISMGEIATQIESGKLEPTKSRSDLRMIFVFTGQGSQWYAMGRELMAISSPYLHSLEISESILHQLGATWSLTEELSKDKTDSRVNESEISQPATTAIQIGLVDFLVQVVGASPAVVVGHSSGEIAAAYAAGAIDQHNALKAAYYRGKLKKPQKGAMLAVGMHETHIASYIQDVKLGKLSVACANSSKSCTVSGDEPAIREAESRFVQAGISARKLLVDTAYHSHHMEALSEIYLQDLNGLEWKTTREEVLFVSSVTGNPKTTEFGDKYWTSNLVGKVKFHNALAVALREVPATKKQRQVLIEIGPHSALSSSIRQTLAESSVEKDFFLSSALQRNCSSLNSISKLIGGLLQQGVPVNLQRVNSLFYTRYQPQVLTSLPPYVWNHSNTYWHESYSSSQHRFRKHPYNPLLGIQIPGQTYPRPTWRHFVSISRMPWLRDHVVDGEVLFPASGYMCMALEAARQLATDCGHTTRILGYQLKDIFFVAPLSIPDIGGPLELQTRLFPIEGTEWDDFRIVSLDSDGASIEHCRGSIMALFDSGIDETDMQGDFSGDPLATKRLIETQTVSMKSVDPQGFYHTLKSKGNSYGPNFSSTFQLSHDNGSVISSHRISATADNSTNYVEHAHIIHPTTLDSLLHPSIAIFHQVHNGKGIVTASIDEMRISTSISNQPGTKLDAVTHLQDVWVQTCTTNIHVAWDASSADENLDILLEISNLKLQALHTAGGASAAVSARRDMCYGLRWEVDADFLTADDIASSNAINEQNELRQAEKLQKLNIASAVYIERCLAQMANSKRALVAAHHTRFLEWLRRFEASPEYQSLLQSRGSTERLLNEACDLGVEGEVLEKLGENLTAIVTGDKDPLSLISEEDLLWRLYGDDSSARCYDHAIKYLKPLVFKDPNMSVLEIGAGTGSASEPILEALSAGGIFPFASYDFTDVSTAFFERSMQRLKRWEAKINYRKLDVQEDAVGQGFKEGTYDLIFASNVLHVATSIDLSLSHIRKLLKPDGRVLMIETIRNVPFYNTCLGTLPGWWAGKDDDRSDGPFLTINGWDEVLKRNGFDGTTLVARDFEGPAHRCAMIVSRTAAPSCNSLDRVPIHMIACPTWAEPLSTCVSDLFNSLGSKFQNIDLRDIMRDELCLDSLHIVVDNGSRPVLTSQDPVAFKAITRLVTSPANVLWITIQEDTADMKKPERGLVNGFAKGARAENKDLKLVVLDVQQPIVGETHRRSILGAMEKIIKASFLQKQRPDINEQDYILKNDQLLIQRLLPDHVGDEIIARALGRVHNQVQPFHQPSCNLRLAVERARFIDSLEFQEDEPSPRHVNSLDVEIEVHACGVNFKDILIASGHTKQKLQMGGEFSGEIIRVGAECRDRYAIGDRVCGFGATPYASRARVRASAIAKIPKHMSHTTAASIPVAFATAYHALIDIAQLEKGQSILVNSAAGGVGQAAIAIAQWKQVTVFAIVGNPEKKELLVSKYGLSPDHVFWGRSQIFKNRIRHVTNDRGVDVVLNSLSGQALHDSLDCVAMFGTFVELGKSDAQSGAKLSMAPLNRGIKIAAIDMAMMYQFRPERVGVLLRLVLSLIEKQQLKIHSNITIFPIAKIRDAFRMMQDRHHVGKIVLDAGPGATVEASPELDNLILPSDGTYIIAGGRGGIGLKTAEHLVCHGAKYIVILSRSKLDPAKDFELKDKFKSQGAFLDILCCDITQINDLDEVLDRYLPSLPPVRGVINSAMVLRDRTLNDMEVTDFAECIAPKVQGTQNLMRALSGHPIDFFLLLSSVAGVVDGTVAESNYGAANSFMASLAESERWQETRFITICPGVIDDVGIISQDKRVKQILQQRGFPPIGIEELLAVVSYALSEDASSRSCNIIAYGFDHRSFSDSDNADILRRPLLSHLKPTVDVTSTQPQRPSQRVDVKLANASTRDEAELIVALAISRKIATLVALEREEIEISQSIRDLGVDSLVVVELKNWISHTFQARVQSSEVSDTDSIMKLARLVASRSPMVTERFLKPTIECANSPDAVHDETLDNFATADTSSGQGALTGISDEPKLLPKQPLPDLTTTLGLWLEAVRPIFNVEEFEEAKRLTKELDRPEGQGRKLQARLSALANNPAIDNWQEELYTRNYFLRSRDPIVPQMNFFGTHPFHAGHHSAAERAAVIANACIQFRDSFRKGMLGQEFVNGQPLERNQYEWFFNTTRVPQANEDVLMRYPDNEYLVAFRQGWAFKIGLKASLADLETQFQAIVDCPFEKESWVGVLTTDNRDRWASTRKLLQEISAQNLELLHTIDAAAFIMYLDKASPKTAMERGDQFLHADGFNRWCDKTVQFAVCDNGYSATIGEHSMIDGYAMRRLNSYVTKAIREYKREPQDSSPVNDFSLPKGYAFETSEVIEKLIVQARSELKTRTDVNALASFECEVVGTELFRKHKVPSKTGIQLACQLAARIYFGFSPIGHETVSLAHFSKGRVDFSHTLWPAVKEFCDAVADGNRSEDSLRGLFLEASKTHAANLMRSSRGYGIDRHLLCMEWSVLDGEQIPEFFSSELYQRSRPSLLVTDCLEAGVLESGALPSQPGGLWIHFEPEPEKTRFSVWGPREDINNVEDILKQSVMEMRRILET</sequence>
<dbReference type="InterPro" id="IPR014031">
    <property type="entry name" value="Ketoacyl_synth_C"/>
</dbReference>
<keyword evidence="2" id="KW-0597">Phosphoprotein</keyword>
<evidence type="ECO:0000256" key="5">
    <source>
        <dbReference type="ARBA" id="ARBA00023002"/>
    </source>
</evidence>
<dbReference type="Gene3D" id="3.30.559.70">
    <property type="entry name" value="Choline/Carnitine o-acyltransferase, domain 2"/>
    <property type="match status" value="1"/>
</dbReference>
<dbReference type="InterPro" id="IPR036736">
    <property type="entry name" value="ACP-like_sf"/>
</dbReference>
<dbReference type="Gene3D" id="3.40.366.10">
    <property type="entry name" value="Malonyl-Coenzyme A Acyl Carrier Protein, domain 2"/>
    <property type="match status" value="1"/>
</dbReference>
<dbReference type="InterPro" id="IPR057326">
    <property type="entry name" value="KR_dom"/>
</dbReference>
<dbReference type="InterPro" id="IPR049900">
    <property type="entry name" value="PKS_mFAS_DH"/>
</dbReference>
<dbReference type="InterPro" id="IPR049552">
    <property type="entry name" value="PKS_DH_N"/>
</dbReference>
<dbReference type="Pfam" id="PF02801">
    <property type="entry name" value="Ketoacyl-synt_C"/>
    <property type="match status" value="1"/>
</dbReference>
<evidence type="ECO:0000256" key="7">
    <source>
        <dbReference type="ARBA" id="ARBA00023315"/>
    </source>
</evidence>
<dbReference type="CDD" id="cd00833">
    <property type="entry name" value="PKS"/>
    <property type="match status" value="1"/>
</dbReference>
<dbReference type="Gene3D" id="3.30.70.3290">
    <property type="match status" value="1"/>
</dbReference>
<keyword evidence="6" id="KW-0511">Multifunctional enzyme</keyword>
<dbReference type="STRING" id="1448308.A0A2T2NJ79"/>
<proteinExistence type="predicted"/>
<feature type="region of interest" description="N-terminal hotdog fold" evidence="8">
    <location>
        <begin position="932"/>
        <end position="1064"/>
    </location>
</feature>
<dbReference type="PROSITE" id="PS52004">
    <property type="entry name" value="KS3_2"/>
    <property type="match status" value="1"/>
</dbReference>
<dbReference type="SUPFAM" id="SSF52151">
    <property type="entry name" value="FabD/lysophospholipase-like"/>
    <property type="match status" value="1"/>
</dbReference>
<dbReference type="GO" id="GO:0031177">
    <property type="term" value="F:phosphopantetheine binding"/>
    <property type="evidence" value="ECO:0007669"/>
    <property type="project" value="InterPro"/>
</dbReference>
<dbReference type="Pfam" id="PF21089">
    <property type="entry name" value="PKS_DH_N"/>
    <property type="match status" value="1"/>
</dbReference>
<organism evidence="13 14">
    <name type="scientific">Corynespora cassiicola Philippines</name>
    <dbReference type="NCBI Taxonomy" id="1448308"/>
    <lineage>
        <taxon>Eukaryota</taxon>
        <taxon>Fungi</taxon>
        <taxon>Dikarya</taxon>
        <taxon>Ascomycota</taxon>
        <taxon>Pezizomycotina</taxon>
        <taxon>Dothideomycetes</taxon>
        <taxon>Pleosporomycetidae</taxon>
        <taxon>Pleosporales</taxon>
        <taxon>Corynesporascaceae</taxon>
        <taxon>Corynespora</taxon>
    </lineage>
</organism>
<dbReference type="Pfam" id="PF13602">
    <property type="entry name" value="ADH_zinc_N_2"/>
    <property type="match status" value="1"/>
</dbReference>
<dbReference type="PANTHER" id="PTHR43775:SF22">
    <property type="entry name" value="SYNTHASE, PUTATIVE (JCVI)-RELATED"/>
    <property type="match status" value="1"/>
</dbReference>
<dbReference type="InterPro" id="IPR049551">
    <property type="entry name" value="PKS_DH_C"/>
</dbReference>
<keyword evidence="3" id="KW-0808">Transferase</keyword>
<name>A0A2T2NJ79_CORCC</name>
<dbReference type="Gene3D" id="3.10.129.110">
    <property type="entry name" value="Polyketide synthase dehydratase"/>
    <property type="match status" value="1"/>
</dbReference>
<evidence type="ECO:0000256" key="9">
    <source>
        <dbReference type="SAM" id="MobiDB-lite"/>
    </source>
</evidence>
<evidence type="ECO:0000259" key="10">
    <source>
        <dbReference type="PROSITE" id="PS50075"/>
    </source>
</evidence>
<dbReference type="GO" id="GO:0004312">
    <property type="term" value="F:fatty acid synthase activity"/>
    <property type="evidence" value="ECO:0007669"/>
    <property type="project" value="TreeGrafter"/>
</dbReference>
<dbReference type="InterPro" id="IPR020843">
    <property type="entry name" value="ER"/>
</dbReference>
<dbReference type="SUPFAM" id="SSF53901">
    <property type="entry name" value="Thiolase-like"/>
    <property type="match status" value="1"/>
</dbReference>
<dbReference type="InterPro" id="IPR016039">
    <property type="entry name" value="Thiolase-like"/>
</dbReference>
<feature type="active site" description="Proton donor; for dehydratase activity" evidence="8">
    <location>
        <position position="1157"/>
    </location>
</feature>
<dbReference type="InterPro" id="IPR020807">
    <property type="entry name" value="PKS_DH"/>
</dbReference>
<gene>
    <name evidence="13" type="ORF">BS50DRAFT_622687</name>
</gene>
<reference evidence="13 14" key="1">
    <citation type="journal article" date="2018" name="Front. Microbiol.">
        <title>Genome-Wide Analysis of Corynespora cassiicola Leaf Fall Disease Putative Effectors.</title>
        <authorList>
            <person name="Lopez D."/>
            <person name="Ribeiro S."/>
            <person name="Label P."/>
            <person name="Fumanal B."/>
            <person name="Venisse J.S."/>
            <person name="Kohler A."/>
            <person name="de Oliveira R.R."/>
            <person name="Labutti K."/>
            <person name="Lipzen A."/>
            <person name="Lail K."/>
            <person name="Bauer D."/>
            <person name="Ohm R.A."/>
            <person name="Barry K.W."/>
            <person name="Spatafora J."/>
            <person name="Grigoriev I.V."/>
            <person name="Martin F.M."/>
            <person name="Pujade-Renaud V."/>
        </authorList>
    </citation>
    <scope>NUCLEOTIDE SEQUENCE [LARGE SCALE GENOMIC DNA]</scope>
    <source>
        <strain evidence="13 14">Philippines</strain>
    </source>
</reference>
<keyword evidence="7" id="KW-0012">Acyltransferase</keyword>
<dbReference type="SUPFAM" id="SSF47336">
    <property type="entry name" value="ACP-like"/>
    <property type="match status" value="1"/>
</dbReference>